<dbReference type="EMBL" id="BQNB010014698">
    <property type="protein sequence ID" value="GJT31349.1"/>
    <property type="molecule type" value="Genomic_DNA"/>
</dbReference>
<keyword evidence="4" id="KW-1185">Reference proteome</keyword>
<dbReference type="PROSITE" id="PS50158">
    <property type="entry name" value="ZF_CCHC"/>
    <property type="match status" value="2"/>
</dbReference>
<keyword evidence="1" id="KW-0479">Metal-binding</keyword>
<evidence type="ECO:0000313" key="3">
    <source>
        <dbReference type="EMBL" id="GJT31349.1"/>
    </source>
</evidence>
<dbReference type="Gene3D" id="4.10.60.10">
    <property type="entry name" value="Zinc finger, CCHC-type"/>
    <property type="match status" value="1"/>
</dbReference>
<dbReference type="Proteomes" id="UP001151760">
    <property type="component" value="Unassembled WGS sequence"/>
</dbReference>
<keyword evidence="1" id="KW-0862">Zinc</keyword>
<keyword evidence="3" id="KW-0695">RNA-directed DNA polymerase</keyword>
<accession>A0ABQ5D2M6</accession>
<evidence type="ECO:0000313" key="4">
    <source>
        <dbReference type="Proteomes" id="UP001151760"/>
    </source>
</evidence>
<comment type="caution">
    <text evidence="3">The sequence shown here is derived from an EMBL/GenBank/DDBJ whole genome shotgun (WGS) entry which is preliminary data.</text>
</comment>
<evidence type="ECO:0000256" key="1">
    <source>
        <dbReference type="PROSITE-ProRule" id="PRU00047"/>
    </source>
</evidence>
<gene>
    <name evidence="3" type="ORF">Tco_0911624</name>
</gene>
<keyword evidence="1" id="KW-0863">Zinc-finger</keyword>
<reference evidence="3" key="1">
    <citation type="journal article" date="2022" name="Int. J. Mol. Sci.">
        <title>Draft Genome of Tanacetum Coccineum: Genomic Comparison of Closely Related Tanacetum-Family Plants.</title>
        <authorList>
            <person name="Yamashiro T."/>
            <person name="Shiraishi A."/>
            <person name="Nakayama K."/>
            <person name="Satake H."/>
        </authorList>
    </citation>
    <scope>NUCLEOTIDE SEQUENCE</scope>
</reference>
<sequence length="322" mass="36076">MLTKLGGVPRGNNMVIYSKISIYMSAGVLPDLPNGLPNVVSARIDNAAIRMRTQSTGQPAVRHHEEGDTGVSELVECGGHEMQKLEYELWNHAMVGVSHVVYNDRFHELARLVPHLVTPEIRMIERFLDEAVRNRTIKKVKKRGNMGEPNKDMNGRDDNKRTRTVNAFAATVNHVGRENTSTWLKCTTCNSYHALGGPCRTCYNCNHAGHLAKDCRSVPRNVNHVNARNPPVRACYECGSTDHVRPTCPRWNRVQRPGGNSPNQVVANNEGMDWLSNFKAEIICHEKVVRIPLPDGKVLRVVGERPDETTRFLMSAKASDKK</sequence>
<feature type="domain" description="CCHC-type" evidence="2">
    <location>
        <begin position="235"/>
        <end position="250"/>
    </location>
</feature>
<dbReference type="InterPro" id="IPR036875">
    <property type="entry name" value="Znf_CCHC_sf"/>
</dbReference>
<dbReference type="GO" id="GO:0003964">
    <property type="term" value="F:RNA-directed DNA polymerase activity"/>
    <property type="evidence" value="ECO:0007669"/>
    <property type="project" value="UniProtKB-KW"/>
</dbReference>
<protein>
    <submittedName>
        <fullName evidence="3">Reverse transcriptase domain-containing protein</fullName>
    </submittedName>
</protein>
<dbReference type="InterPro" id="IPR001878">
    <property type="entry name" value="Znf_CCHC"/>
</dbReference>
<proteinExistence type="predicted"/>
<name>A0ABQ5D2M6_9ASTR</name>
<feature type="domain" description="CCHC-type" evidence="2">
    <location>
        <begin position="202"/>
        <end position="217"/>
    </location>
</feature>
<dbReference type="SMART" id="SM00343">
    <property type="entry name" value="ZnF_C2HC"/>
    <property type="match status" value="2"/>
</dbReference>
<dbReference type="SUPFAM" id="SSF57756">
    <property type="entry name" value="Retrovirus zinc finger-like domains"/>
    <property type="match status" value="1"/>
</dbReference>
<evidence type="ECO:0000259" key="2">
    <source>
        <dbReference type="PROSITE" id="PS50158"/>
    </source>
</evidence>
<organism evidence="3 4">
    <name type="scientific">Tanacetum coccineum</name>
    <dbReference type="NCBI Taxonomy" id="301880"/>
    <lineage>
        <taxon>Eukaryota</taxon>
        <taxon>Viridiplantae</taxon>
        <taxon>Streptophyta</taxon>
        <taxon>Embryophyta</taxon>
        <taxon>Tracheophyta</taxon>
        <taxon>Spermatophyta</taxon>
        <taxon>Magnoliopsida</taxon>
        <taxon>eudicotyledons</taxon>
        <taxon>Gunneridae</taxon>
        <taxon>Pentapetalae</taxon>
        <taxon>asterids</taxon>
        <taxon>campanulids</taxon>
        <taxon>Asterales</taxon>
        <taxon>Asteraceae</taxon>
        <taxon>Asteroideae</taxon>
        <taxon>Anthemideae</taxon>
        <taxon>Anthemidinae</taxon>
        <taxon>Tanacetum</taxon>
    </lineage>
</organism>
<reference evidence="3" key="2">
    <citation type="submission" date="2022-01" db="EMBL/GenBank/DDBJ databases">
        <authorList>
            <person name="Yamashiro T."/>
            <person name="Shiraishi A."/>
            <person name="Satake H."/>
            <person name="Nakayama K."/>
        </authorList>
    </citation>
    <scope>NUCLEOTIDE SEQUENCE</scope>
</reference>
<keyword evidence="3" id="KW-0808">Transferase</keyword>
<keyword evidence="3" id="KW-0548">Nucleotidyltransferase</keyword>
<dbReference type="Pfam" id="PF00098">
    <property type="entry name" value="zf-CCHC"/>
    <property type="match status" value="1"/>
</dbReference>